<organism evidence="3">
    <name type="scientific">Anthurium amnicola</name>
    <dbReference type="NCBI Taxonomy" id="1678845"/>
    <lineage>
        <taxon>Eukaryota</taxon>
        <taxon>Viridiplantae</taxon>
        <taxon>Streptophyta</taxon>
        <taxon>Embryophyta</taxon>
        <taxon>Tracheophyta</taxon>
        <taxon>Spermatophyta</taxon>
        <taxon>Magnoliopsida</taxon>
        <taxon>Liliopsida</taxon>
        <taxon>Araceae</taxon>
        <taxon>Pothoideae</taxon>
        <taxon>Potheae</taxon>
        <taxon>Anthurium</taxon>
    </lineage>
</organism>
<accession>A0A1D1YGC4</accession>
<evidence type="ECO:0000256" key="1">
    <source>
        <dbReference type="SAM" id="Coils"/>
    </source>
</evidence>
<keyword evidence="1" id="KW-0175">Coiled coil</keyword>
<feature type="coiled-coil region" evidence="1">
    <location>
        <begin position="151"/>
        <end position="185"/>
    </location>
</feature>
<protein>
    <submittedName>
        <fullName evidence="3">CMRF35-like molecule 5</fullName>
    </submittedName>
</protein>
<dbReference type="Pfam" id="PF07889">
    <property type="entry name" value="DUF1664"/>
    <property type="match status" value="1"/>
</dbReference>
<dbReference type="PANTHER" id="PTHR46667:SF6">
    <property type="entry name" value="OS01G0185100 PROTEIN"/>
    <property type="match status" value="1"/>
</dbReference>
<dbReference type="PANTHER" id="PTHR46667">
    <property type="entry name" value="OS05G0182700 PROTEIN"/>
    <property type="match status" value="1"/>
</dbReference>
<reference evidence="3" key="1">
    <citation type="submission" date="2015-07" db="EMBL/GenBank/DDBJ databases">
        <title>Transcriptome Assembly of Anthurium amnicola.</title>
        <authorList>
            <person name="Suzuki J."/>
        </authorList>
    </citation>
    <scope>NUCLEOTIDE SEQUENCE</scope>
</reference>
<evidence type="ECO:0000259" key="2">
    <source>
        <dbReference type="Pfam" id="PF07889"/>
    </source>
</evidence>
<dbReference type="EMBL" id="GDJX01014241">
    <property type="protein sequence ID" value="JAT53695.1"/>
    <property type="molecule type" value="Transcribed_RNA"/>
</dbReference>
<dbReference type="InterPro" id="IPR012458">
    <property type="entry name" value="DUF1664"/>
</dbReference>
<dbReference type="AlphaFoldDB" id="A0A1D1YGC4"/>
<sequence length="302" mass="33030">MAMQTGMSLSKVLILVGAGYTGSIVLRNGKLSDILGDLQALIKGLENSKESSHNDTESSHLANQLDWLSREVQRMASSRPITVLNGNSNPGNVSSLIVPLASVGVLGYGYLWWKGYSLTDFMYVTKRNMANAVSSMTKHLEQVSVALAAAKRHLTQRIENLDGKVDEQNVRLKEIKQEVSDANGKLGNIGNDIKSIEAFISSLDGKVNSIEIKQELACHGIWYLCQFVHEKGGKTPEFLLNMAKSSTGKRALGFSDSMSLKGLQHIAESMDKEKVQSNEITQIDIDSPENLKCLSRTASIKC</sequence>
<feature type="domain" description="DUF1664" evidence="2">
    <location>
        <begin position="91"/>
        <end position="214"/>
    </location>
</feature>
<evidence type="ECO:0000313" key="3">
    <source>
        <dbReference type="EMBL" id="JAT53695.1"/>
    </source>
</evidence>
<dbReference type="Gene3D" id="1.20.5.340">
    <property type="match status" value="1"/>
</dbReference>
<gene>
    <name evidence="3" type="primary">Clm5</name>
    <name evidence="3" type="ORF">g.53229</name>
</gene>
<name>A0A1D1YGC4_9ARAE</name>
<proteinExistence type="predicted"/>